<gene>
    <name evidence="1" type="ORF">GGQ55_003810</name>
</gene>
<dbReference type="Proteomes" id="UP000541969">
    <property type="component" value="Unassembled WGS sequence"/>
</dbReference>
<organism evidence="1 2">
    <name type="scientific">Petropleomorpha daqingensis</name>
    <dbReference type="NCBI Taxonomy" id="2026353"/>
    <lineage>
        <taxon>Bacteria</taxon>
        <taxon>Bacillati</taxon>
        <taxon>Actinomycetota</taxon>
        <taxon>Actinomycetes</taxon>
        <taxon>Geodermatophilales</taxon>
        <taxon>Geodermatophilaceae</taxon>
        <taxon>Petropleomorpha</taxon>
    </lineage>
</organism>
<evidence type="ECO:0000313" key="2">
    <source>
        <dbReference type="Proteomes" id="UP000541969"/>
    </source>
</evidence>
<dbReference type="RefSeq" id="WP_179719452.1">
    <property type="nucleotide sequence ID" value="NZ_JACBZT010000001.1"/>
</dbReference>
<dbReference type="AlphaFoldDB" id="A0A853CLX4"/>
<reference evidence="1 2" key="1">
    <citation type="submission" date="2020-07" db="EMBL/GenBank/DDBJ databases">
        <title>Sequencing the genomes of 1000 actinobacteria strains.</title>
        <authorList>
            <person name="Klenk H.-P."/>
        </authorList>
    </citation>
    <scope>NUCLEOTIDE SEQUENCE [LARGE SCALE GENOMIC DNA]</scope>
    <source>
        <strain evidence="1 2">DSM 104001</strain>
    </source>
</reference>
<name>A0A853CLX4_9ACTN</name>
<proteinExistence type="predicted"/>
<comment type="caution">
    <text evidence="1">The sequence shown here is derived from an EMBL/GenBank/DDBJ whole genome shotgun (WGS) entry which is preliminary data.</text>
</comment>
<sequence>MAVIPADEQHVPSHLPPRAGVEAYGSAVGDAVDGAFAVLAVSGALVRYAAEAAATGRRRVLARLPLAGQGRVLRRALYGPTARALAHPATTAVRAVSVAADQLVPEVARAVLARLDIPALVREYVDIDRLAAMLDVDAVVARVDLDAVMDRVDLDAVAAKLDLDAVVARLDLDTIVDKVDVSRVIDRVDLDSVVARVDLDRAVDRVDLDRAVDRVDIDRVLSRTDLAGLARYVIAEIDLPGLLRASTGSVTTEVVRTVRDQGADADRAVERVVDRLLRRQVRRTGPPGSDE</sequence>
<protein>
    <submittedName>
        <fullName evidence="1">Uncharacterized protein</fullName>
    </submittedName>
</protein>
<evidence type="ECO:0000313" key="1">
    <source>
        <dbReference type="EMBL" id="NYJ07532.1"/>
    </source>
</evidence>
<accession>A0A853CLX4</accession>
<keyword evidence="2" id="KW-1185">Reference proteome</keyword>
<dbReference type="EMBL" id="JACBZT010000001">
    <property type="protein sequence ID" value="NYJ07532.1"/>
    <property type="molecule type" value="Genomic_DNA"/>
</dbReference>